<dbReference type="OrthoDB" id="5399305at2759"/>
<feature type="region of interest" description="Disordered" evidence="1">
    <location>
        <begin position="175"/>
        <end position="227"/>
    </location>
</feature>
<dbReference type="Proteomes" id="UP000019478">
    <property type="component" value="Unassembled WGS sequence"/>
</dbReference>
<feature type="region of interest" description="Disordered" evidence="1">
    <location>
        <begin position="1"/>
        <end position="30"/>
    </location>
</feature>
<evidence type="ECO:0000313" key="2">
    <source>
        <dbReference type="EMBL" id="EXJ87231.1"/>
    </source>
</evidence>
<comment type="caution">
    <text evidence="2">The sequence shown here is derived from an EMBL/GenBank/DDBJ whole genome shotgun (WGS) entry which is preliminary data.</text>
</comment>
<dbReference type="CDD" id="cd00167">
    <property type="entry name" value="SANT"/>
    <property type="match status" value="1"/>
</dbReference>
<protein>
    <submittedName>
        <fullName evidence="2">Uncharacterized protein</fullName>
    </submittedName>
</protein>
<dbReference type="RefSeq" id="XP_007732510.1">
    <property type="nucleotide sequence ID" value="XM_007734320.1"/>
</dbReference>
<proteinExistence type="predicted"/>
<dbReference type="InterPro" id="IPR001005">
    <property type="entry name" value="SANT/Myb"/>
</dbReference>
<reference evidence="2 3" key="1">
    <citation type="submission" date="2013-03" db="EMBL/GenBank/DDBJ databases">
        <title>The Genome Sequence of Capronia epimyces CBS 606.96.</title>
        <authorList>
            <consortium name="The Broad Institute Genomics Platform"/>
            <person name="Cuomo C."/>
            <person name="de Hoog S."/>
            <person name="Gorbushina A."/>
            <person name="Walker B."/>
            <person name="Young S.K."/>
            <person name="Zeng Q."/>
            <person name="Gargeya S."/>
            <person name="Fitzgerald M."/>
            <person name="Haas B."/>
            <person name="Abouelleil A."/>
            <person name="Allen A.W."/>
            <person name="Alvarado L."/>
            <person name="Arachchi H.M."/>
            <person name="Berlin A.M."/>
            <person name="Chapman S.B."/>
            <person name="Gainer-Dewar J."/>
            <person name="Goldberg J."/>
            <person name="Griggs A."/>
            <person name="Gujja S."/>
            <person name="Hansen M."/>
            <person name="Howarth C."/>
            <person name="Imamovic A."/>
            <person name="Ireland A."/>
            <person name="Larimer J."/>
            <person name="McCowan C."/>
            <person name="Murphy C."/>
            <person name="Pearson M."/>
            <person name="Poon T.W."/>
            <person name="Priest M."/>
            <person name="Roberts A."/>
            <person name="Saif S."/>
            <person name="Shea T."/>
            <person name="Sisk P."/>
            <person name="Sykes S."/>
            <person name="Wortman J."/>
            <person name="Nusbaum C."/>
            <person name="Birren B."/>
        </authorList>
    </citation>
    <scope>NUCLEOTIDE SEQUENCE [LARGE SCALE GENOMIC DNA]</scope>
    <source>
        <strain evidence="2 3">CBS 606.96</strain>
    </source>
</reference>
<dbReference type="HOGENOM" id="CLU_092891_0_0_1"/>
<organism evidence="2 3">
    <name type="scientific">Capronia epimyces CBS 606.96</name>
    <dbReference type="NCBI Taxonomy" id="1182542"/>
    <lineage>
        <taxon>Eukaryota</taxon>
        <taxon>Fungi</taxon>
        <taxon>Dikarya</taxon>
        <taxon>Ascomycota</taxon>
        <taxon>Pezizomycotina</taxon>
        <taxon>Eurotiomycetes</taxon>
        <taxon>Chaetothyriomycetidae</taxon>
        <taxon>Chaetothyriales</taxon>
        <taxon>Herpotrichiellaceae</taxon>
        <taxon>Capronia</taxon>
    </lineage>
</organism>
<gene>
    <name evidence="2" type="ORF">A1O3_04190</name>
</gene>
<sequence>MPLPLGESPSRSSSRPRRVPKTANVSRRDKVRQGRLIRCWTDEEETFLFRSRNQKLPYRHIANRLEKSELACRLHYHHMMVGRKGHRVDEVEDDVSDDGAATSPPNMPARVQTPTLPDSHAAVALEPRPATAAPQLCTLPSFDTFLRDTFHRRSVSMPDAVTGAGNMVLEGQRRKETYVPSSPRSVKTGSRTWLREDVRPPPPFPVRDASSPHGAGTTPYRIPLGRSPEIQYVEDSKTSYFKPVPSIQF</sequence>
<name>W9YD92_9EURO</name>
<dbReference type="eggNOG" id="ENOG502S3M7">
    <property type="taxonomic scope" value="Eukaryota"/>
</dbReference>
<dbReference type="AlphaFoldDB" id="W9YD92"/>
<accession>W9YD92</accession>
<evidence type="ECO:0000256" key="1">
    <source>
        <dbReference type="SAM" id="MobiDB-lite"/>
    </source>
</evidence>
<dbReference type="GeneID" id="19168310"/>
<evidence type="ECO:0000313" key="3">
    <source>
        <dbReference type="Proteomes" id="UP000019478"/>
    </source>
</evidence>
<feature type="compositionally biased region" description="Polar residues" evidence="1">
    <location>
        <begin position="179"/>
        <end position="191"/>
    </location>
</feature>
<keyword evidence="3" id="KW-1185">Reference proteome</keyword>
<dbReference type="EMBL" id="AMGY01000003">
    <property type="protein sequence ID" value="EXJ87231.1"/>
    <property type="molecule type" value="Genomic_DNA"/>
</dbReference>